<protein>
    <submittedName>
        <fullName evidence="1">Uncharacterized protein</fullName>
    </submittedName>
</protein>
<proteinExistence type="predicted"/>
<dbReference type="EMBL" id="CP029192">
    <property type="protein sequence ID" value="QES38265.1"/>
    <property type="molecule type" value="Genomic_DNA"/>
</dbReference>
<gene>
    <name evidence="1" type="ORF">DEJ48_36905</name>
</gene>
<name>A0A5P2C666_STRVZ</name>
<dbReference type="AlphaFoldDB" id="A0A5P2C666"/>
<evidence type="ECO:0000313" key="2">
    <source>
        <dbReference type="Proteomes" id="UP000322927"/>
    </source>
</evidence>
<dbReference type="OrthoDB" id="4260408at2"/>
<reference evidence="1 2" key="1">
    <citation type="submission" date="2018-05" db="EMBL/GenBank/DDBJ databases">
        <title>Streptomyces venezuelae.</title>
        <authorList>
            <person name="Kim W."/>
            <person name="Lee N."/>
            <person name="Cho B.-K."/>
        </authorList>
    </citation>
    <scope>NUCLEOTIDE SEQUENCE [LARGE SCALE GENOMIC DNA]</scope>
    <source>
        <strain evidence="1 2">ATCC 14584</strain>
    </source>
</reference>
<sequence length="86" mass="9316">MDLGDGIACEALTKGLYVIRSTELGLMRLAIPLPEGGVQHFERPMDGGPECWRATTFEDRASGFTFDEPVTAEWGIALDSLANSGR</sequence>
<evidence type="ECO:0000313" key="1">
    <source>
        <dbReference type="EMBL" id="QES38265.1"/>
    </source>
</evidence>
<accession>A0A5P2C666</accession>
<dbReference type="RefSeq" id="WP_150220457.1">
    <property type="nucleotide sequence ID" value="NZ_CP029192.1"/>
</dbReference>
<dbReference type="Proteomes" id="UP000322927">
    <property type="component" value="Chromosome"/>
</dbReference>
<organism evidence="1 2">
    <name type="scientific">Streptomyces venezuelae</name>
    <dbReference type="NCBI Taxonomy" id="54571"/>
    <lineage>
        <taxon>Bacteria</taxon>
        <taxon>Bacillati</taxon>
        <taxon>Actinomycetota</taxon>
        <taxon>Actinomycetes</taxon>
        <taxon>Kitasatosporales</taxon>
        <taxon>Streptomycetaceae</taxon>
        <taxon>Streptomyces</taxon>
    </lineage>
</organism>